<dbReference type="InterPro" id="IPR017441">
    <property type="entry name" value="Protein_kinase_ATP_BS"/>
</dbReference>
<evidence type="ECO:0000256" key="2">
    <source>
        <dbReference type="ARBA" id="ARBA00022527"/>
    </source>
</evidence>
<dbReference type="SMART" id="SM00220">
    <property type="entry name" value="S_TKc"/>
    <property type="match status" value="1"/>
</dbReference>
<keyword evidence="8" id="KW-1133">Transmembrane helix</keyword>
<dbReference type="InterPro" id="IPR000719">
    <property type="entry name" value="Prot_kinase_dom"/>
</dbReference>
<evidence type="ECO:0000256" key="4">
    <source>
        <dbReference type="ARBA" id="ARBA00022741"/>
    </source>
</evidence>
<keyword evidence="11" id="KW-1185">Reference proteome</keyword>
<dbReference type="EMBL" id="AP019782">
    <property type="protein sequence ID" value="BBL72084.1"/>
    <property type="molecule type" value="Genomic_DNA"/>
</dbReference>
<reference evidence="10" key="1">
    <citation type="submission" date="2019-06" db="EMBL/GenBank/DDBJ databases">
        <title>Complete genome sequence of Methylogaea oryzae strain JCM16910.</title>
        <authorList>
            <person name="Asakawa S."/>
        </authorList>
    </citation>
    <scope>NUCLEOTIDE SEQUENCE</scope>
    <source>
        <strain evidence="10">E10</strain>
    </source>
</reference>
<evidence type="ECO:0000256" key="6">
    <source>
        <dbReference type="ARBA" id="ARBA00022840"/>
    </source>
</evidence>
<feature type="binding site" evidence="7">
    <location>
        <position position="653"/>
    </location>
    <ligand>
        <name>ATP</name>
        <dbReference type="ChEBI" id="CHEBI:30616"/>
    </ligand>
</feature>
<dbReference type="InterPro" id="IPR008271">
    <property type="entry name" value="Ser/Thr_kinase_AS"/>
</dbReference>
<dbReference type="PANTHER" id="PTHR43289">
    <property type="entry name" value="MITOGEN-ACTIVATED PROTEIN KINASE KINASE KINASE 20-RELATED"/>
    <property type="match status" value="1"/>
</dbReference>
<accession>A0A8D4VRR1</accession>
<dbReference type="PROSITE" id="PS50011">
    <property type="entry name" value="PROTEIN_KINASE_DOM"/>
    <property type="match status" value="1"/>
</dbReference>
<dbReference type="GO" id="GO:0004674">
    <property type="term" value="F:protein serine/threonine kinase activity"/>
    <property type="evidence" value="ECO:0007669"/>
    <property type="project" value="UniProtKB-KW"/>
</dbReference>
<keyword evidence="6 7" id="KW-0067">ATP-binding</keyword>
<organism evidence="10 11">
    <name type="scientific">Methylogaea oryzae</name>
    <dbReference type="NCBI Taxonomy" id="1295382"/>
    <lineage>
        <taxon>Bacteria</taxon>
        <taxon>Pseudomonadati</taxon>
        <taxon>Pseudomonadota</taxon>
        <taxon>Gammaproteobacteria</taxon>
        <taxon>Methylococcales</taxon>
        <taxon>Methylococcaceae</taxon>
        <taxon>Methylogaea</taxon>
    </lineage>
</organism>
<dbReference type="KEGG" id="moz:MoryE10_26900"/>
<keyword evidence="5" id="KW-0418">Kinase</keyword>
<keyword evidence="4 7" id="KW-0547">Nucleotide-binding</keyword>
<dbReference type="CDD" id="cd14014">
    <property type="entry name" value="STKc_PknB_like"/>
    <property type="match status" value="1"/>
</dbReference>
<dbReference type="Pfam" id="PF05226">
    <property type="entry name" value="CHASE2"/>
    <property type="match status" value="1"/>
</dbReference>
<keyword evidence="3" id="KW-0808">Transferase</keyword>
<dbReference type="AlphaFoldDB" id="A0A8D4VRR1"/>
<dbReference type="RefSeq" id="WP_221047353.1">
    <property type="nucleotide sequence ID" value="NZ_AP019782.1"/>
</dbReference>
<feature type="transmembrane region" description="Helical" evidence="8">
    <location>
        <begin position="420"/>
        <end position="440"/>
    </location>
</feature>
<dbReference type="FunFam" id="1.10.510.10:FF:000021">
    <property type="entry name" value="Serine/threonine protein kinase"/>
    <property type="match status" value="1"/>
</dbReference>
<dbReference type="PANTHER" id="PTHR43289:SF6">
    <property type="entry name" value="SERINE_THREONINE-PROTEIN KINASE NEKL-3"/>
    <property type="match status" value="1"/>
</dbReference>
<evidence type="ECO:0000256" key="1">
    <source>
        <dbReference type="ARBA" id="ARBA00012513"/>
    </source>
</evidence>
<proteinExistence type="predicted"/>
<dbReference type="InterPro" id="IPR007890">
    <property type="entry name" value="CHASE2"/>
</dbReference>
<feature type="transmembrane region" description="Helical" evidence="8">
    <location>
        <begin position="447"/>
        <end position="466"/>
    </location>
</feature>
<dbReference type="SMART" id="SM01080">
    <property type="entry name" value="CHASE2"/>
    <property type="match status" value="1"/>
</dbReference>
<feature type="domain" description="Protein kinase" evidence="9">
    <location>
        <begin position="624"/>
        <end position="885"/>
    </location>
</feature>
<evidence type="ECO:0000256" key="3">
    <source>
        <dbReference type="ARBA" id="ARBA00022679"/>
    </source>
</evidence>
<evidence type="ECO:0000256" key="8">
    <source>
        <dbReference type="SAM" id="Phobius"/>
    </source>
</evidence>
<dbReference type="EC" id="2.7.11.1" evidence="1"/>
<gene>
    <name evidence="10" type="ORF">MoryE10_26900</name>
</gene>
<evidence type="ECO:0000313" key="11">
    <source>
        <dbReference type="Proteomes" id="UP000824988"/>
    </source>
</evidence>
<dbReference type="Proteomes" id="UP000824988">
    <property type="component" value="Chromosome"/>
</dbReference>
<evidence type="ECO:0000256" key="5">
    <source>
        <dbReference type="ARBA" id="ARBA00022777"/>
    </source>
</evidence>
<dbReference type="Pfam" id="PF00069">
    <property type="entry name" value="Pkinase"/>
    <property type="match status" value="1"/>
</dbReference>
<keyword evidence="8" id="KW-0472">Membrane</keyword>
<dbReference type="GO" id="GO:0005524">
    <property type="term" value="F:ATP binding"/>
    <property type="evidence" value="ECO:0007669"/>
    <property type="project" value="UniProtKB-UniRule"/>
</dbReference>
<protein>
    <recommendedName>
        <fullName evidence="1">non-specific serine/threonine protein kinase</fullName>
        <ecNumber evidence="1">2.7.11.1</ecNumber>
    </recommendedName>
</protein>
<keyword evidence="2" id="KW-0723">Serine/threonine-protein kinase</keyword>
<dbReference type="PROSITE" id="PS00107">
    <property type="entry name" value="PROTEIN_KINASE_ATP"/>
    <property type="match status" value="1"/>
</dbReference>
<evidence type="ECO:0000256" key="7">
    <source>
        <dbReference type="PROSITE-ProRule" id="PRU10141"/>
    </source>
</evidence>
<keyword evidence="8" id="KW-0812">Transmembrane</keyword>
<name>A0A8D4VRR1_9GAMM</name>
<evidence type="ECO:0000313" key="10">
    <source>
        <dbReference type="EMBL" id="BBL72084.1"/>
    </source>
</evidence>
<evidence type="ECO:0000259" key="9">
    <source>
        <dbReference type="PROSITE" id="PS50011"/>
    </source>
</evidence>
<dbReference type="PROSITE" id="PS00108">
    <property type="entry name" value="PROTEIN_KINASE_ST"/>
    <property type="match status" value="1"/>
</dbReference>
<sequence length="896" mass="97819">MKKRFWSSDWFLGLVILFAFLAGSRAEFMHAMERSAYDFAMRSNDRSPGDKVAVIAIDDQSIANIGRWPWSREIHAEMIKLLSEGKPKVIGHTVFFLEPQQDAGLPFIRELSAAFQQSALLTQLPLDVDGLRGLVEEVRGQLQTLPANAPARDLLTRLAGFYDQSALPQKALDEAFRFSQLLTQAEDALNTDKKLAESLRAAGNVVLGMPYVLGEAVGKPDNALPPYVQRDLLTRSVDRVGAAQAEQLPLSTVAAIPPIAELGEPATAIGHLIDALDVDGVKRNELLALNHYGQYIPSESLMIAARSLNLGPGDIELRLGEGIALGKLNIGTDANLRMFPYFYRDRDGKPAFSVDSFYDVLKGKIPAGKYKDKIVLIGATAAGVGTQSVTPVAASMAPVLVLAHSVASILNEHFLLKPEWGAFAKLGMFAAFALYLTLLLPRLAAGPAAGVTVGLAALALGGEIFLLMGQSLWVELVAPTVMLLAGHALLTTKRFFLTEKGKEKADAESAETNRMLGLAFQGQGQLDMAFEKFRKCPLDDSIMDPLYNLALDYERKRQFNKAGAIYQYMAEHNPNFRDLQKRISRSQQMEETVMLGSGGGTNAGLGGTMMLEGDGATKPMLGRYQVEKELGKGAMGMVYLGRDPKINRVVAIKTMALSQEFEPDELVEVKERFFREAETAGRLNHPHIVTIYDAGDEHDLAYIAMEFLKGHDLARYTKKDNLLPLPTLCKLMTQAAEALDYAHGNGIVHRDIKPANLMYDPDSDAIKITDFGIARITDSSKTKTGAVLGTPSYMSPEQLSGKRVDGRSDLFSLGVMFFQLTTGELPFGGDSLATLMFKIANEPHPDILAVKPQLPPCFKNLVDRALNKDADQRYQTGAELANALRQCGQALEGANE</sequence>